<sequence>MYELNMFRILLVLDIFNRTVVHAQGGNRHEYKPIHYSSSICDSSDPIKIVRTIKPQEVYIADLNLLEGIGKREKNFEIIEQVARKSKTMIDPGITSLSETYDILEIAQTVVLGTETASFDTIREVAAAHPGRVVVSIDKKHGKILSKDPDMPSDPFEIVEMLNEFDLQDIIILDLDRVGTSSGVDSQFLSKIVSMSNHSVLLGGGVRNTEDIETLEKIGLKGAIVATALHNGSIPLKLVQ</sequence>
<dbReference type="InterPro" id="IPR013785">
    <property type="entry name" value="Aldolase_TIM"/>
</dbReference>
<dbReference type="Gene3D" id="3.20.20.70">
    <property type="entry name" value="Aldolase class I"/>
    <property type="match status" value="1"/>
</dbReference>
<dbReference type="InterPro" id="IPR006062">
    <property type="entry name" value="His_biosynth"/>
</dbReference>
<keyword evidence="4" id="KW-1185">Reference proteome</keyword>
<dbReference type="Pfam" id="PF00977">
    <property type="entry name" value="His_biosynth"/>
    <property type="match status" value="1"/>
</dbReference>
<dbReference type="PANTHER" id="PTHR43090:SF2">
    <property type="entry name" value="1-(5-PHOSPHORIBOSYL)-5-[(5-PHOSPHORIBOSYLAMINO)METHYLIDENEAMINO] IMIDAZOLE-4-CARBOXAMIDE ISOMERASE"/>
    <property type="match status" value="1"/>
</dbReference>
<gene>
    <name evidence="3" type="ORF">CUN85_04970</name>
</gene>
<comment type="similarity">
    <text evidence="1 2">Belongs to the HisA/HisF family.</text>
</comment>
<dbReference type="SUPFAM" id="SSF51366">
    <property type="entry name" value="Ribulose-phoshate binding barrel"/>
    <property type="match status" value="1"/>
</dbReference>
<comment type="caution">
    <text evidence="3">The sequence shown here is derived from an EMBL/GenBank/DDBJ whole genome shotgun (WGS) entry which is preliminary data.</text>
</comment>
<evidence type="ECO:0000313" key="4">
    <source>
        <dbReference type="Proteomes" id="UP000297295"/>
    </source>
</evidence>
<dbReference type="Proteomes" id="UP000297295">
    <property type="component" value="Unassembled WGS sequence"/>
</dbReference>
<name>A0A4E0R0A0_9EURY</name>
<dbReference type="GO" id="GO:0000162">
    <property type="term" value="P:L-tryptophan biosynthetic process"/>
    <property type="evidence" value="ECO:0007669"/>
    <property type="project" value="TreeGrafter"/>
</dbReference>
<evidence type="ECO:0000256" key="1">
    <source>
        <dbReference type="ARBA" id="ARBA00009667"/>
    </source>
</evidence>
<protein>
    <submittedName>
        <fullName evidence="3">Phosphoribosylformimino-5-aminoimidazole carboxamide ribotide isomerase</fullName>
    </submittedName>
</protein>
<keyword evidence="3" id="KW-0413">Isomerase</keyword>
<evidence type="ECO:0000313" key="3">
    <source>
        <dbReference type="EMBL" id="TGC09716.1"/>
    </source>
</evidence>
<organism evidence="3 4">
    <name type="scientific">Methanolobus halotolerans</name>
    <dbReference type="NCBI Taxonomy" id="2052935"/>
    <lineage>
        <taxon>Archaea</taxon>
        <taxon>Methanobacteriati</taxon>
        <taxon>Methanobacteriota</taxon>
        <taxon>Stenosarchaea group</taxon>
        <taxon>Methanomicrobia</taxon>
        <taxon>Methanosarcinales</taxon>
        <taxon>Methanosarcinaceae</taxon>
        <taxon>Methanolobus</taxon>
    </lineage>
</organism>
<dbReference type="InterPro" id="IPR011060">
    <property type="entry name" value="RibuloseP-bd_barrel"/>
</dbReference>
<dbReference type="GO" id="GO:0003949">
    <property type="term" value="F:1-(5-phosphoribosyl)-5-[(5-phosphoribosylamino)methylideneamino]imidazole-4-carboxamide isomerase activity"/>
    <property type="evidence" value="ECO:0007669"/>
    <property type="project" value="InterPro"/>
</dbReference>
<dbReference type="GO" id="GO:0000105">
    <property type="term" value="P:L-histidine biosynthetic process"/>
    <property type="evidence" value="ECO:0007669"/>
    <property type="project" value="UniProtKB-KW"/>
</dbReference>
<dbReference type="GO" id="GO:0005737">
    <property type="term" value="C:cytoplasm"/>
    <property type="evidence" value="ECO:0007669"/>
    <property type="project" value="TreeGrafter"/>
</dbReference>
<dbReference type="AlphaFoldDB" id="A0A4E0R0A0"/>
<evidence type="ECO:0000256" key="2">
    <source>
        <dbReference type="RuleBase" id="RU003657"/>
    </source>
</evidence>
<keyword evidence="2" id="KW-0028">Amino-acid biosynthesis</keyword>
<keyword evidence="2" id="KW-0368">Histidine biosynthesis</keyword>
<dbReference type="PANTHER" id="PTHR43090">
    <property type="entry name" value="1-(5-PHOSPHORIBOSYL)-5-[(5-PHOSPHORIBOSYLAMINO)METHYLIDENEAMINO] IMIDAZOLE-4-CARBOXAMIDE ISOMERASE"/>
    <property type="match status" value="1"/>
</dbReference>
<proteinExistence type="inferred from homology"/>
<dbReference type="CDD" id="cd04723">
    <property type="entry name" value="HisA_HisF"/>
    <property type="match status" value="1"/>
</dbReference>
<dbReference type="InterPro" id="IPR044524">
    <property type="entry name" value="Isoase_HisA-like"/>
</dbReference>
<accession>A0A4E0R0A0</accession>
<reference evidence="3 4" key="1">
    <citation type="submission" date="2017-11" db="EMBL/GenBank/DDBJ databases">
        <title>Isolation and Characterization of Methanogenic Archaea from Saline Meromictic Lake at Siberia.</title>
        <authorList>
            <person name="Shen Y."/>
            <person name="Huang H.-H."/>
            <person name="Lai M.-C."/>
            <person name="Chen S.-C."/>
        </authorList>
    </citation>
    <scope>NUCLEOTIDE SEQUENCE [LARGE SCALE GENOMIC DNA]</scope>
    <source>
        <strain evidence="3 4">SY-01</strain>
    </source>
</reference>
<dbReference type="EMBL" id="PGGK01000004">
    <property type="protein sequence ID" value="TGC09716.1"/>
    <property type="molecule type" value="Genomic_DNA"/>
</dbReference>